<dbReference type="RefSeq" id="WP_377389596.1">
    <property type="nucleotide sequence ID" value="NZ_JBHSAN010000017.1"/>
</dbReference>
<evidence type="ECO:0000256" key="1">
    <source>
        <dbReference type="SAM" id="MobiDB-lite"/>
    </source>
</evidence>
<protein>
    <recommendedName>
        <fullName evidence="4">Transposase</fullName>
    </recommendedName>
</protein>
<evidence type="ECO:0000313" key="2">
    <source>
        <dbReference type="EMBL" id="MFD2798604.1"/>
    </source>
</evidence>
<reference evidence="3" key="1">
    <citation type="journal article" date="2019" name="Int. J. Syst. Evol. Microbiol.">
        <title>The Global Catalogue of Microorganisms (GCM) 10K type strain sequencing project: providing services to taxonomists for standard genome sequencing and annotation.</title>
        <authorList>
            <consortium name="The Broad Institute Genomics Platform"/>
            <consortium name="The Broad Institute Genome Sequencing Center for Infectious Disease"/>
            <person name="Wu L."/>
            <person name="Ma J."/>
        </authorList>
    </citation>
    <scope>NUCLEOTIDE SEQUENCE [LARGE SCALE GENOMIC DNA]</scope>
    <source>
        <strain evidence="3">IBRC-M 10906</strain>
    </source>
</reference>
<feature type="compositionally biased region" description="Basic and acidic residues" evidence="1">
    <location>
        <begin position="279"/>
        <end position="301"/>
    </location>
</feature>
<keyword evidence="3" id="KW-1185">Reference proteome</keyword>
<evidence type="ECO:0008006" key="4">
    <source>
        <dbReference type="Google" id="ProtNLM"/>
    </source>
</evidence>
<organism evidence="2 3">
    <name type="scientific">Prauserella oleivorans</name>
    <dbReference type="NCBI Taxonomy" id="1478153"/>
    <lineage>
        <taxon>Bacteria</taxon>
        <taxon>Bacillati</taxon>
        <taxon>Actinomycetota</taxon>
        <taxon>Actinomycetes</taxon>
        <taxon>Pseudonocardiales</taxon>
        <taxon>Pseudonocardiaceae</taxon>
        <taxon>Prauserella</taxon>
    </lineage>
</organism>
<dbReference type="EMBL" id="JBHUOF010000004">
    <property type="protein sequence ID" value="MFD2798604.1"/>
    <property type="molecule type" value="Genomic_DNA"/>
</dbReference>
<feature type="compositionally biased region" description="Basic residues" evidence="1">
    <location>
        <begin position="262"/>
        <end position="272"/>
    </location>
</feature>
<name>A0ABW5W553_9PSEU</name>
<feature type="region of interest" description="Disordered" evidence="1">
    <location>
        <begin position="155"/>
        <end position="315"/>
    </location>
</feature>
<feature type="compositionally biased region" description="Basic and acidic residues" evidence="1">
    <location>
        <begin position="242"/>
        <end position="261"/>
    </location>
</feature>
<proteinExistence type="predicted"/>
<accession>A0ABW5W553</accession>
<evidence type="ECO:0000313" key="3">
    <source>
        <dbReference type="Proteomes" id="UP001597478"/>
    </source>
</evidence>
<gene>
    <name evidence="2" type="ORF">ACFS2C_04275</name>
</gene>
<sequence length="334" mass="36824">MEFESVVDELYALDRDEFTKVRDQRAAEARKAGEKELAAKIRKLRKPTSAAWLVNRLVREWPTQVAKLTELGDALRSAHQELAGDRLRTLSRQRHELVQQLTDQAESLAGGSVGESVVREVYDTLDAALTDPDAGRAVAQGRLTTALRPGDPFAGDWLALGPAPARAEPGRKAGATEGTTASADERVPAEAPEAEERESQDGTTKARKKTGTARAKPVKATGDASPAKQEATTQRVAEEDEAAKRTAREEAAERKAREDSARRRREDRKRLRAVLAQARTERNEAVRELRTAERAEAEARRRTASARKTFEAADRRVAEAEAELDQLDGSHDRH</sequence>
<comment type="caution">
    <text evidence="2">The sequence shown here is derived from an EMBL/GenBank/DDBJ whole genome shotgun (WGS) entry which is preliminary data.</text>
</comment>
<dbReference type="Proteomes" id="UP001597478">
    <property type="component" value="Unassembled WGS sequence"/>
</dbReference>